<protein>
    <submittedName>
        <fullName evidence="2">VTC domain-containing protein</fullName>
    </submittedName>
</protein>
<dbReference type="InterPro" id="IPR042267">
    <property type="entry name" value="VTC_sf"/>
</dbReference>
<dbReference type="InterPro" id="IPR018966">
    <property type="entry name" value="VTC_domain"/>
</dbReference>
<dbReference type="GO" id="GO:0006799">
    <property type="term" value="P:polyphosphate biosynthetic process"/>
    <property type="evidence" value="ECO:0007669"/>
    <property type="project" value="UniProtKB-ARBA"/>
</dbReference>
<evidence type="ECO:0000259" key="1">
    <source>
        <dbReference type="Pfam" id="PF09359"/>
    </source>
</evidence>
<dbReference type="KEGG" id="ccro:CMC5_052880"/>
<reference evidence="2 3" key="1">
    <citation type="submission" date="2015-07" db="EMBL/GenBank/DDBJ databases">
        <title>Genome analysis of myxobacterium Chondromyces crocatus Cm c5 reveals a high potential for natural compound synthesis and the genetic basis for the loss of fruiting body formation.</title>
        <authorList>
            <person name="Zaburannyi N."/>
            <person name="Bunk B."/>
            <person name="Maier J."/>
            <person name="Overmann J."/>
            <person name="Mueller R."/>
        </authorList>
    </citation>
    <scope>NUCLEOTIDE SEQUENCE [LARGE SCALE GENOMIC DNA]</scope>
    <source>
        <strain evidence="2 3">Cm c5</strain>
    </source>
</reference>
<proteinExistence type="predicted"/>
<dbReference type="Pfam" id="PF09359">
    <property type="entry name" value="VTC"/>
    <property type="match status" value="1"/>
</dbReference>
<dbReference type="EMBL" id="CP012159">
    <property type="protein sequence ID" value="AKT41127.1"/>
    <property type="molecule type" value="Genomic_DNA"/>
</dbReference>
<sequence length="253" mass="29934">MDEIIERYEYKYLIPERLITAIRGTVRTTSKLDKYADANGRYRIRSLYFDTDRYDLYWANERKQWDRFKLRARMYPGAEKSPVFLEVKRRVKDVIIKTRAAVPASTWREVLAGKSEALSTLSPSARAGVQRFLAPYHRHHTNPVVLVEYEREAYISELENYARLTFDRMISVQSKTRLELDADPRRWRLIDHPVQTRTQEPVTVLELKFERRPPAWMSAMVKRLELVRYSFSKYCYGVTAELTLPGSRCTLAR</sequence>
<dbReference type="STRING" id="52.CMC5_052880"/>
<dbReference type="OrthoDB" id="9800181at2"/>
<evidence type="ECO:0000313" key="2">
    <source>
        <dbReference type="EMBL" id="AKT41127.1"/>
    </source>
</evidence>
<gene>
    <name evidence="2" type="ORF">CMC5_052880</name>
</gene>
<keyword evidence="3" id="KW-1185">Reference proteome</keyword>
<accession>A0A0K1EKD6</accession>
<dbReference type="Gene3D" id="3.20.100.30">
    <property type="entry name" value="VTC, catalytic tunnel domain"/>
    <property type="match status" value="1"/>
</dbReference>
<feature type="domain" description="VTC" evidence="1">
    <location>
        <begin position="6"/>
        <end position="239"/>
    </location>
</feature>
<dbReference type="Proteomes" id="UP000067626">
    <property type="component" value="Chromosome"/>
</dbReference>
<organism evidence="2 3">
    <name type="scientific">Chondromyces crocatus</name>
    <dbReference type="NCBI Taxonomy" id="52"/>
    <lineage>
        <taxon>Bacteria</taxon>
        <taxon>Pseudomonadati</taxon>
        <taxon>Myxococcota</taxon>
        <taxon>Polyangia</taxon>
        <taxon>Polyangiales</taxon>
        <taxon>Polyangiaceae</taxon>
        <taxon>Chondromyces</taxon>
    </lineage>
</organism>
<dbReference type="RefSeq" id="WP_082362798.1">
    <property type="nucleotide sequence ID" value="NZ_CP012159.1"/>
</dbReference>
<dbReference type="CDD" id="cd07750">
    <property type="entry name" value="PolyPPase_VTC_like"/>
    <property type="match status" value="1"/>
</dbReference>
<dbReference type="AlphaFoldDB" id="A0A0K1EKD6"/>
<evidence type="ECO:0000313" key="3">
    <source>
        <dbReference type="Proteomes" id="UP000067626"/>
    </source>
</evidence>
<name>A0A0K1EKD6_CHOCO</name>